<sequence>MSNEQERLKCHTQTHSYFPEFLNMKKLFSIRLGSLQAKLLVYLLLVGSIPLVCATVLFYKHSNEYAERELAGHVKMAHEQMLLGVKQAFAEVDRMTRSLAGDYAVQRYMETSPLRELDERAMKEYIDDKLRELPRQLKYVSDLCISMTAPGLMLCTNENGMLPDLVSQAPETLNRNDRLIEPVDAGDRDHPSDMVRYTIPLLDRKTNTSKGYITVLLNMNRLISAVQGKWTVDSHVVFDAKGSVMYRQTGDSAETEAAAALDFGRTEPFTLVRGETIISQNKLDVDGVDWYSRIQVRGQFPFSAFRSLRTTLIIIFASMAVLSLLSSFIFTRIVTGPLHRLRGLMKRAELGDLKAYWLGGGTGEMNDLGESYNQMLNRLEELIKQVKREESLKKEAEIDALQYQLNPHFLYNTLNTIKWVAKLHKTPQISEVVSSLVRLLQASLGKKGDFLEIREEIGLIQDYMEIQHFRYGDKVKMFYEIDPFAASCLVPRMILQPLVENAIIHGIEPSGREGKIHIKAWTERDLLFCQVEDNGTGLTEQTRDMLRETRELKERMSGIGLRHIREKIKLYYGDDGKLYVNGKESEGTTVRLTLPIHRNEG</sequence>
<keyword evidence="9" id="KW-0067">ATP-binding</keyword>
<keyword evidence="6" id="KW-0808">Transferase</keyword>
<dbReference type="InterPro" id="IPR003660">
    <property type="entry name" value="HAMP_dom"/>
</dbReference>
<evidence type="ECO:0000256" key="3">
    <source>
        <dbReference type="ARBA" id="ARBA00012438"/>
    </source>
</evidence>
<keyword evidence="8 16" id="KW-0418">Kinase</keyword>
<dbReference type="InterPro" id="IPR005467">
    <property type="entry name" value="His_kinase_dom"/>
</dbReference>
<evidence type="ECO:0000256" key="9">
    <source>
        <dbReference type="ARBA" id="ARBA00022840"/>
    </source>
</evidence>
<dbReference type="SUPFAM" id="SSF158472">
    <property type="entry name" value="HAMP domain-like"/>
    <property type="match status" value="1"/>
</dbReference>
<dbReference type="OrthoDB" id="9776552at2"/>
<protein>
    <recommendedName>
        <fullName evidence="3">histidine kinase</fullName>
        <ecNumber evidence="3">2.7.13.3</ecNumber>
    </recommendedName>
</protein>
<proteinExistence type="predicted"/>
<dbReference type="AlphaFoldDB" id="A0A4Q9DWR2"/>
<dbReference type="EC" id="2.7.13.3" evidence="3"/>
<evidence type="ECO:0000313" key="16">
    <source>
        <dbReference type="EMBL" id="TBL80272.1"/>
    </source>
</evidence>
<keyword evidence="17" id="KW-1185">Reference proteome</keyword>
<dbReference type="SMART" id="SM00304">
    <property type="entry name" value="HAMP"/>
    <property type="match status" value="1"/>
</dbReference>
<dbReference type="PROSITE" id="PS50885">
    <property type="entry name" value="HAMP"/>
    <property type="match status" value="1"/>
</dbReference>
<feature type="transmembrane region" description="Helical" evidence="13">
    <location>
        <begin position="312"/>
        <end position="335"/>
    </location>
</feature>
<feature type="coiled-coil region" evidence="12">
    <location>
        <begin position="365"/>
        <end position="399"/>
    </location>
</feature>
<comment type="caution">
    <text evidence="16">The sequence shown here is derived from an EMBL/GenBank/DDBJ whole genome shotgun (WGS) entry which is preliminary data.</text>
</comment>
<dbReference type="SMART" id="SM00387">
    <property type="entry name" value="HATPase_c"/>
    <property type="match status" value="1"/>
</dbReference>
<dbReference type="PANTHER" id="PTHR34220">
    <property type="entry name" value="SENSOR HISTIDINE KINASE YPDA"/>
    <property type="match status" value="1"/>
</dbReference>
<keyword evidence="11 13" id="KW-0472">Membrane</keyword>
<gene>
    <name evidence="16" type="ORF">EYB31_07590</name>
</gene>
<name>A0A4Q9DWR2_9BACL</name>
<evidence type="ECO:0000256" key="13">
    <source>
        <dbReference type="SAM" id="Phobius"/>
    </source>
</evidence>
<keyword evidence="13" id="KW-1133">Transmembrane helix</keyword>
<feature type="domain" description="HAMP" evidence="15">
    <location>
        <begin position="332"/>
        <end position="384"/>
    </location>
</feature>
<evidence type="ECO:0000259" key="14">
    <source>
        <dbReference type="PROSITE" id="PS50109"/>
    </source>
</evidence>
<evidence type="ECO:0000313" key="17">
    <source>
        <dbReference type="Proteomes" id="UP000293142"/>
    </source>
</evidence>
<dbReference type="Gene3D" id="3.30.565.10">
    <property type="entry name" value="Histidine kinase-like ATPase, C-terminal domain"/>
    <property type="match status" value="1"/>
</dbReference>
<dbReference type="Pfam" id="PF06580">
    <property type="entry name" value="His_kinase"/>
    <property type="match status" value="1"/>
</dbReference>
<reference evidence="16 17" key="1">
    <citation type="submission" date="2019-02" db="EMBL/GenBank/DDBJ databases">
        <title>Paenibacillus sp. nov., isolated from surface-sterilized tissue of Thalictrum simplex L.</title>
        <authorList>
            <person name="Tuo L."/>
        </authorList>
    </citation>
    <scope>NUCLEOTIDE SEQUENCE [LARGE SCALE GENOMIC DNA]</scope>
    <source>
        <strain evidence="16 17">N2SHLJ1</strain>
    </source>
</reference>
<feature type="domain" description="Histidine kinase" evidence="14">
    <location>
        <begin position="494"/>
        <end position="598"/>
    </location>
</feature>
<keyword evidence="13" id="KW-0812">Transmembrane</keyword>
<dbReference type="Pfam" id="PF00672">
    <property type="entry name" value="HAMP"/>
    <property type="match status" value="1"/>
</dbReference>
<evidence type="ECO:0000256" key="1">
    <source>
        <dbReference type="ARBA" id="ARBA00000085"/>
    </source>
</evidence>
<keyword evidence="5" id="KW-0597">Phosphoprotein</keyword>
<dbReference type="Gene3D" id="6.10.340.10">
    <property type="match status" value="1"/>
</dbReference>
<evidence type="ECO:0000256" key="2">
    <source>
        <dbReference type="ARBA" id="ARBA00004651"/>
    </source>
</evidence>
<keyword evidence="12" id="KW-0175">Coiled coil</keyword>
<evidence type="ECO:0000259" key="15">
    <source>
        <dbReference type="PROSITE" id="PS50885"/>
    </source>
</evidence>
<dbReference type="GO" id="GO:0005886">
    <property type="term" value="C:plasma membrane"/>
    <property type="evidence" value="ECO:0007669"/>
    <property type="project" value="UniProtKB-SubCell"/>
</dbReference>
<keyword evidence="10" id="KW-0902">Two-component regulatory system</keyword>
<evidence type="ECO:0000256" key="5">
    <source>
        <dbReference type="ARBA" id="ARBA00022553"/>
    </source>
</evidence>
<comment type="catalytic activity">
    <reaction evidence="1">
        <text>ATP + protein L-histidine = ADP + protein N-phospho-L-histidine.</text>
        <dbReference type="EC" id="2.7.13.3"/>
    </reaction>
</comment>
<dbReference type="GO" id="GO:0000155">
    <property type="term" value="F:phosphorelay sensor kinase activity"/>
    <property type="evidence" value="ECO:0007669"/>
    <property type="project" value="InterPro"/>
</dbReference>
<dbReference type="EMBL" id="SIRE01000005">
    <property type="protein sequence ID" value="TBL80272.1"/>
    <property type="molecule type" value="Genomic_DNA"/>
</dbReference>
<keyword evidence="4" id="KW-1003">Cell membrane</keyword>
<dbReference type="Pfam" id="PF02518">
    <property type="entry name" value="HATPase_c"/>
    <property type="match status" value="1"/>
</dbReference>
<evidence type="ECO:0000256" key="11">
    <source>
        <dbReference type="ARBA" id="ARBA00023136"/>
    </source>
</evidence>
<dbReference type="SUPFAM" id="SSF55874">
    <property type="entry name" value="ATPase domain of HSP90 chaperone/DNA topoisomerase II/histidine kinase"/>
    <property type="match status" value="1"/>
</dbReference>
<evidence type="ECO:0000256" key="12">
    <source>
        <dbReference type="SAM" id="Coils"/>
    </source>
</evidence>
<feature type="transmembrane region" description="Helical" evidence="13">
    <location>
        <begin position="39"/>
        <end position="59"/>
    </location>
</feature>
<organism evidence="16 17">
    <name type="scientific">Paenibacillus thalictri</name>
    <dbReference type="NCBI Taxonomy" id="2527873"/>
    <lineage>
        <taxon>Bacteria</taxon>
        <taxon>Bacillati</taxon>
        <taxon>Bacillota</taxon>
        <taxon>Bacilli</taxon>
        <taxon>Bacillales</taxon>
        <taxon>Paenibacillaceae</taxon>
        <taxon>Paenibacillus</taxon>
    </lineage>
</organism>
<dbReference type="InterPro" id="IPR010559">
    <property type="entry name" value="Sig_transdc_His_kin_internal"/>
</dbReference>
<dbReference type="PANTHER" id="PTHR34220:SF7">
    <property type="entry name" value="SENSOR HISTIDINE KINASE YPDA"/>
    <property type="match status" value="1"/>
</dbReference>
<dbReference type="InterPro" id="IPR003594">
    <property type="entry name" value="HATPase_dom"/>
</dbReference>
<evidence type="ECO:0000256" key="7">
    <source>
        <dbReference type="ARBA" id="ARBA00022741"/>
    </source>
</evidence>
<dbReference type="PROSITE" id="PS50109">
    <property type="entry name" value="HIS_KIN"/>
    <property type="match status" value="1"/>
</dbReference>
<evidence type="ECO:0000256" key="4">
    <source>
        <dbReference type="ARBA" id="ARBA00022475"/>
    </source>
</evidence>
<dbReference type="GO" id="GO:0005524">
    <property type="term" value="F:ATP binding"/>
    <property type="evidence" value="ECO:0007669"/>
    <property type="project" value="UniProtKB-KW"/>
</dbReference>
<evidence type="ECO:0000256" key="8">
    <source>
        <dbReference type="ARBA" id="ARBA00022777"/>
    </source>
</evidence>
<dbReference type="InterPro" id="IPR036890">
    <property type="entry name" value="HATPase_C_sf"/>
</dbReference>
<accession>A0A4Q9DWR2</accession>
<comment type="subcellular location">
    <subcellularLocation>
        <location evidence="2">Cell membrane</location>
        <topology evidence="2">Multi-pass membrane protein</topology>
    </subcellularLocation>
</comment>
<dbReference type="InterPro" id="IPR050640">
    <property type="entry name" value="Bact_2-comp_sensor_kinase"/>
</dbReference>
<keyword evidence="7" id="KW-0547">Nucleotide-binding</keyword>
<evidence type="ECO:0000256" key="10">
    <source>
        <dbReference type="ARBA" id="ARBA00023012"/>
    </source>
</evidence>
<dbReference type="Proteomes" id="UP000293142">
    <property type="component" value="Unassembled WGS sequence"/>
</dbReference>
<evidence type="ECO:0000256" key="6">
    <source>
        <dbReference type="ARBA" id="ARBA00022679"/>
    </source>
</evidence>